<dbReference type="Pfam" id="PF01520">
    <property type="entry name" value="Amidase_3"/>
    <property type="match status" value="1"/>
</dbReference>
<evidence type="ECO:0000313" key="3">
    <source>
        <dbReference type="Proteomes" id="UP000176705"/>
    </source>
</evidence>
<dbReference type="SUPFAM" id="SSF53187">
    <property type="entry name" value="Zn-dependent exopeptidases"/>
    <property type="match status" value="1"/>
</dbReference>
<dbReference type="CDD" id="cd02696">
    <property type="entry name" value="MurNAc-LAA"/>
    <property type="match status" value="1"/>
</dbReference>
<feature type="domain" description="MurNAc-LAA" evidence="1">
    <location>
        <begin position="30"/>
        <end position="187"/>
    </location>
</feature>
<dbReference type="EMBL" id="MHQS01000006">
    <property type="protein sequence ID" value="OHA09122.1"/>
    <property type="molecule type" value="Genomic_DNA"/>
</dbReference>
<name>A0A1G2LE86_9BACT</name>
<dbReference type="Proteomes" id="UP000176705">
    <property type="component" value="Unassembled WGS sequence"/>
</dbReference>
<reference evidence="2 3" key="1">
    <citation type="journal article" date="2016" name="Nat. Commun.">
        <title>Thousands of microbial genomes shed light on interconnected biogeochemical processes in an aquifer system.</title>
        <authorList>
            <person name="Anantharaman K."/>
            <person name="Brown C.T."/>
            <person name="Hug L.A."/>
            <person name="Sharon I."/>
            <person name="Castelle C.J."/>
            <person name="Probst A.J."/>
            <person name="Thomas B.C."/>
            <person name="Singh A."/>
            <person name="Wilkins M.J."/>
            <person name="Karaoz U."/>
            <person name="Brodie E.L."/>
            <person name="Williams K.H."/>
            <person name="Hubbard S.S."/>
            <person name="Banfield J.F."/>
        </authorList>
    </citation>
    <scope>NUCLEOTIDE SEQUENCE [LARGE SCALE GENOMIC DNA]</scope>
</reference>
<dbReference type="InterPro" id="IPR050695">
    <property type="entry name" value="N-acetylmuramoyl_amidase_3"/>
</dbReference>
<dbReference type="Gene3D" id="3.40.630.40">
    <property type="entry name" value="Zn-dependent exopeptidases"/>
    <property type="match status" value="1"/>
</dbReference>
<protein>
    <recommendedName>
        <fullName evidence="1">MurNAc-LAA domain-containing protein</fullName>
    </recommendedName>
</protein>
<proteinExistence type="predicted"/>
<dbReference type="PANTHER" id="PTHR30404">
    <property type="entry name" value="N-ACETYLMURAMOYL-L-ALANINE AMIDASE"/>
    <property type="match status" value="1"/>
</dbReference>
<comment type="caution">
    <text evidence="2">The sequence shown here is derived from an EMBL/GenBank/DDBJ whole genome shotgun (WGS) entry which is preliminary data.</text>
</comment>
<accession>A0A1G2LE86</accession>
<gene>
    <name evidence="2" type="ORF">A3B37_01095</name>
</gene>
<organism evidence="2 3">
    <name type="scientific">Candidatus Sungbacteria bacterium RIFCSPLOWO2_01_FULL_59_16</name>
    <dbReference type="NCBI Taxonomy" id="1802280"/>
    <lineage>
        <taxon>Bacteria</taxon>
        <taxon>Candidatus Sungiibacteriota</taxon>
    </lineage>
</organism>
<evidence type="ECO:0000313" key="2">
    <source>
        <dbReference type="EMBL" id="OHA09122.1"/>
    </source>
</evidence>
<dbReference type="GO" id="GO:0009253">
    <property type="term" value="P:peptidoglycan catabolic process"/>
    <property type="evidence" value="ECO:0007669"/>
    <property type="project" value="InterPro"/>
</dbReference>
<dbReference type="GO" id="GO:0030288">
    <property type="term" value="C:outer membrane-bounded periplasmic space"/>
    <property type="evidence" value="ECO:0007669"/>
    <property type="project" value="TreeGrafter"/>
</dbReference>
<evidence type="ECO:0000259" key="1">
    <source>
        <dbReference type="Pfam" id="PF01520"/>
    </source>
</evidence>
<dbReference type="STRING" id="1802280.A3B37_01095"/>
<dbReference type="AlphaFoldDB" id="A0A1G2LE86"/>
<dbReference type="GO" id="GO:0008745">
    <property type="term" value="F:N-acetylmuramoyl-L-alanine amidase activity"/>
    <property type="evidence" value="ECO:0007669"/>
    <property type="project" value="InterPro"/>
</dbReference>
<dbReference type="PANTHER" id="PTHR30404:SF7">
    <property type="entry name" value="CELL WALL AMIDASE LYTH-RELATED"/>
    <property type="match status" value="1"/>
</dbReference>
<sequence>MKNELFAAVFLALLLALGAGAISPLDGKIIALDAGHGGAETGAPNVATGVLEKDVNLAVVYALKKKVEDSGTDAKVVFTRTGDETLDSRKSRVDYAIEQCQTLYGRKCDILVSVHHNGNVDPAHDGTMVIYNERQDKPLATALHDALLPLTNKDEGYDNGGYGITVYGHLVSALTEAYYISNDWEAQQYLLGTPFVTPSGYTVLIGDRVNQEAQAEFDAISAYFTNQPPKKGGRK</sequence>
<dbReference type="InterPro" id="IPR002508">
    <property type="entry name" value="MurNAc-LAA_cat"/>
</dbReference>